<evidence type="ECO:0000313" key="1">
    <source>
        <dbReference type="EMBL" id="KKK52061.1"/>
    </source>
</evidence>
<proteinExistence type="predicted"/>
<dbReference type="EMBL" id="LAZR01067208">
    <property type="protein sequence ID" value="KKK52061.1"/>
    <property type="molecule type" value="Genomic_DNA"/>
</dbReference>
<protein>
    <submittedName>
        <fullName evidence="1">Uncharacterized protein</fullName>
    </submittedName>
</protein>
<name>A0A0F8YVL8_9ZZZZ</name>
<organism evidence="1">
    <name type="scientific">marine sediment metagenome</name>
    <dbReference type="NCBI Taxonomy" id="412755"/>
    <lineage>
        <taxon>unclassified sequences</taxon>
        <taxon>metagenomes</taxon>
        <taxon>ecological metagenomes</taxon>
    </lineage>
</organism>
<dbReference type="AlphaFoldDB" id="A0A0F8YVL8"/>
<sequence length="69" mass="8186">MSDVRELRCKFCNGLLMKGHFEDAYFEVACRKRRGGMKCTYNSTFMFKNGKEIHEPRPFKEFVEVTARI</sequence>
<accession>A0A0F8YVL8</accession>
<reference evidence="1" key="1">
    <citation type="journal article" date="2015" name="Nature">
        <title>Complex archaea that bridge the gap between prokaryotes and eukaryotes.</title>
        <authorList>
            <person name="Spang A."/>
            <person name="Saw J.H."/>
            <person name="Jorgensen S.L."/>
            <person name="Zaremba-Niedzwiedzka K."/>
            <person name="Martijn J."/>
            <person name="Lind A.E."/>
            <person name="van Eijk R."/>
            <person name="Schleper C."/>
            <person name="Guy L."/>
            <person name="Ettema T.J."/>
        </authorList>
    </citation>
    <scope>NUCLEOTIDE SEQUENCE</scope>
</reference>
<comment type="caution">
    <text evidence="1">The sequence shown here is derived from an EMBL/GenBank/DDBJ whole genome shotgun (WGS) entry which is preliminary data.</text>
</comment>
<gene>
    <name evidence="1" type="ORF">LCGC14_3108720</name>
</gene>